<dbReference type="SMART" id="SM00922">
    <property type="entry name" value="MR_MLE"/>
    <property type="match status" value="1"/>
</dbReference>
<dbReference type="Gene3D" id="3.20.20.120">
    <property type="entry name" value="Enolase-like C-terminal domain"/>
    <property type="match status" value="1"/>
</dbReference>
<dbReference type="STRING" id="313596.RB2501_15694"/>
<keyword evidence="3" id="KW-0413">Isomerase</keyword>
<evidence type="ECO:0000259" key="2">
    <source>
        <dbReference type="SMART" id="SM00922"/>
    </source>
</evidence>
<dbReference type="InterPro" id="IPR029017">
    <property type="entry name" value="Enolase-like_N"/>
</dbReference>
<dbReference type="InterPro" id="IPR018110">
    <property type="entry name" value="Mandel_Rmase/mucon_lact_enz_CS"/>
</dbReference>
<dbReference type="EMBL" id="CP001712">
    <property type="protein sequence ID" value="EAR15785.1"/>
    <property type="molecule type" value="Genomic_DNA"/>
</dbReference>
<dbReference type="SFLD" id="SFLDS00001">
    <property type="entry name" value="Enolase"/>
    <property type="match status" value="1"/>
</dbReference>
<dbReference type="InterPro" id="IPR013342">
    <property type="entry name" value="Mandelate_racemase_C"/>
</dbReference>
<dbReference type="Proteomes" id="UP000009049">
    <property type="component" value="Chromosome"/>
</dbReference>
<dbReference type="SUPFAM" id="SSF51604">
    <property type="entry name" value="Enolase C-terminal domain-like"/>
    <property type="match status" value="1"/>
</dbReference>
<gene>
    <name evidence="3" type="ordered locus">RB2501_15694</name>
</gene>
<reference evidence="3 4" key="1">
    <citation type="journal article" date="2009" name="J. Bacteriol.">
        <title>Complete genome sequence of Robiginitalea biformata HTCC2501.</title>
        <authorList>
            <person name="Oh H.M."/>
            <person name="Giovannoni S.J."/>
            <person name="Lee K."/>
            <person name="Ferriera S."/>
            <person name="Johnson J."/>
            <person name="Cho J.C."/>
        </authorList>
    </citation>
    <scope>NUCLEOTIDE SEQUENCE [LARGE SCALE GENOMIC DNA]</scope>
    <source>
        <strain evidence="4">ATCC BAA-864 / HTCC2501 / KCTC 12146</strain>
    </source>
</reference>
<keyword evidence="1" id="KW-0479">Metal-binding</keyword>
<dbReference type="GO" id="GO:0016854">
    <property type="term" value="F:racemase and epimerase activity"/>
    <property type="evidence" value="ECO:0007669"/>
    <property type="project" value="UniProtKB-ARBA"/>
</dbReference>
<dbReference type="InterPro" id="IPR036849">
    <property type="entry name" value="Enolase-like_C_sf"/>
</dbReference>
<evidence type="ECO:0000313" key="4">
    <source>
        <dbReference type="Proteomes" id="UP000009049"/>
    </source>
</evidence>
<dbReference type="SUPFAM" id="SSF54826">
    <property type="entry name" value="Enolase N-terminal domain-like"/>
    <property type="match status" value="1"/>
</dbReference>
<evidence type="ECO:0000313" key="3">
    <source>
        <dbReference type="EMBL" id="EAR15785.1"/>
    </source>
</evidence>
<dbReference type="KEGG" id="rbi:RB2501_15694"/>
<accession>A4CLN6</accession>
<dbReference type="eggNOG" id="COG4948">
    <property type="taxonomic scope" value="Bacteria"/>
</dbReference>
<dbReference type="Gene3D" id="3.30.390.10">
    <property type="entry name" value="Enolase-like, N-terminal domain"/>
    <property type="match status" value="1"/>
</dbReference>
<evidence type="ECO:0000256" key="1">
    <source>
        <dbReference type="ARBA" id="ARBA00022723"/>
    </source>
</evidence>
<dbReference type="SFLD" id="SFLDG00180">
    <property type="entry name" value="muconate_cycloisomerase"/>
    <property type="match status" value="1"/>
</dbReference>
<dbReference type="InterPro" id="IPR029065">
    <property type="entry name" value="Enolase_C-like"/>
</dbReference>
<feature type="domain" description="Mandelate racemase/muconate lactonizing enzyme C-terminal" evidence="2">
    <location>
        <begin position="127"/>
        <end position="225"/>
    </location>
</feature>
<dbReference type="OrthoDB" id="9766759at2"/>
<dbReference type="GO" id="GO:0046872">
    <property type="term" value="F:metal ion binding"/>
    <property type="evidence" value="ECO:0007669"/>
    <property type="project" value="UniProtKB-KW"/>
</dbReference>
<dbReference type="CDD" id="cd03320">
    <property type="entry name" value="OSBS"/>
    <property type="match status" value="1"/>
</dbReference>
<dbReference type="PANTHER" id="PTHR48073">
    <property type="entry name" value="O-SUCCINYLBENZOATE SYNTHASE-RELATED"/>
    <property type="match status" value="1"/>
</dbReference>
<protein>
    <submittedName>
        <fullName evidence="3">Chloromuconate cycloisomerase</fullName>
    </submittedName>
</protein>
<sequence>MKASHTKYTLDFIRPGGTSRGVLTKKETWFILLQDGEAWGIGECGLFRGLSADDRPGFENRLDWACQNVHRGLESLREDLAEWPSLAFGLEQAFRSLRAPFPLHLFDSPFLKGEPIPINGLIWMGDPEFMEAQIREKIASGYRCLKLKIGALDFTTELNLLSRIRQKFQPDELEIRVDANGAFAPGEALDKLGQLAALELHSIEQPIRQDQWDHMARICRESPLPVALDEELIGHFSTAERSRLLDAIRPAYIILKPSLLGGYAACEEWIGLAGERGIGWWATSALESNIGLNAIAQWTATQKTEMPQGLGTGSLFSNNFDSPLETAEGQLWYRAGKDWNIPLLKSICT</sequence>
<dbReference type="SFLD" id="SFLDF00009">
    <property type="entry name" value="o-succinylbenzoate_synthase"/>
    <property type="match status" value="1"/>
</dbReference>
<organism evidence="3 4">
    <name type="scientific">Robiginitalea biformata (strain ATCC BAA-864 / DSM 15991 / KCTC 12146 / HTCC2501)</name>
    <dbReference type="NCBI Taxonomy" id="313596"/>
    <lineage>
        <taxon>Bacteria</taxon>
        <taxon>Pseudomonadati</taxon>
        <taxon>Bacteroidota</taxon>
        <taxon>Flavobacteriia</taxon>
        <taxon>Flavobacteriales</taxon>
        <taxon>Flavobacteriaceae</taxon>
        <taxon>Robiginitalea</taxon>
    </lineage>
</organism>
<proteinExistence type="predicted"/>
<name>A4CLN6_ROBBH</name>
<dbReference type="PANTHER" id="PTHR48073:SF2">
    <property type="entry name" value="O-SUCCINYLBENZOATE SYNTHASE"/>
    <property type="match status" value="1"/>
</dbReference>
<dbReference type="RefSeq" id="WP_015755100.1">
    <property type="nucleotide sequence ID" value="NC_013222.1"/>
</dbReference>
<dbReference type="AlphaFoldDB" id="A4CLN6"/>
<dbReference type="Pfam" id="PF13378">
    <property type="entry name" value="MR_MLE_C"/>
    <property type="match status" value="1"/>
</dbReference>
<dbReference type="HOGENOM" id="CLU_030273_0_0_10"/>
<keyword evidence="4" id="KW-1185">Reference proteome</keyword>
<dbReference type="PROSITE" id="PS00909">
    <property type="entry name" value="MR_MLE_2"/>
    <property type="match status" value="1"/>
</dbReference>
<dbReference type="GO" id="GO:0009063">
    <property type="term" value="P:amino acid catabolic process"/>
    <property type="evidence" value="ECO:0007669"/>
    <property type="project" value="InterPro"/>
</dbReference>